<sequence>MEKALGVLLTAAGHKPRGAQVAKKANGPWAVPAMVWQQEQGSDCPCAGTAEGPPPILGADLGPSQQGIEGLEHVQRREPSWGRGWRSRRELRELGKGLSLEKRRLRRDLLALHNSLTGGDSRGGSGSALQEQRQDKEMASS</sequence>
<feature type="compositionally biased region" description="Basic and acidic residues" evidence="1">
    <location>
        <begin position="132"/>
        <end position="141"/>
    </location>
</feature>
<dbReference type="OrthoDB" id="10505455at2759"/>
<accession>A0A8K1LEW5</accession>
<evidence type="ECO:0000256" key="1">
    <source>
        <dbReference type="SAM" id="MobiDB-lite"/>
    </source>
</evidence>
<evidence type="ECO:0000313" key="3">
    <source>
        <dbReference type="Proteomes" id="UP000796761"/>
    </source>
</evidence>
<name>A0A8K1LEW5_9PASS</name>
<dbReference type="Proteomes" id="UP000796761">
    <property type="component" value="Unassembled WGS sequence"/>
</dbReference>
<organism evidence="2 3">
    <name type="scientific">Zosterops borbonicus</name>
    <dbReference type="NCBI Taxonomy" id="364589"/>
    <lineage>
        <taxon>Eukaryota</taxon>
        <taxon>Metazoa</taxon>
        <taxon>Chordata</taxon>
        <taxon>Craniata</taxon>
        <taxon>Vertebrata</taxon>
        <taxon>Euteleostomi</taxon>
        <taxon>Archelosauria</taxon>
        <taxon>Archosauria</taxon>
        <taxon>Dinosauria</taxon>
        <taxon>Saurischia</taxon>
        <taxon>Theropoda</taxon>
        <taxon>Coelurosauria</taxon>
        <taxon>Aves</taxon>
        <taxon>Neognathae</taxon>
        <taxon>Neoaves</taxon>
        <taxon>Telluraves</taxon>
        <taxon>Australaves</taxon>
        <taxon>Passeriformes</taxon>
        <taxon>Sylvioidea</taxon>
        <taxon>Zosteropidae</taxon>
        <taxon>Zosterops</taxon>
    </lineage>
</organism>
<dbReference type="AlphaFoldDB" id="A0A8K1LEW5"/>
<dbReference type="EMBL" id="SWJQ01000719">
    <property type="protein sequence ID" value="TRZ11375.1"/>
    <property type="molecule type" value="Genomic_DNA"/>
</dbReference>
<keyword evidence="3" id="KW-1185">Reference proteome</keyword>
<proteinExistence type="predicted"/>
<feature type="region of interest" description="Disordered" evidence="1">
    <location>
        <begin position="113"/>
        <end position="141"/>
    </location>
</feature>
<reference evidence="2" key="1">
    <citation type="submission" date="2019-04" db="EMBL/GenBank/DDBJ databases">
        <title>Genome assembly of Zosterops borbonicus 15179.</title>
        <authorList>
            <person name="Leroy T."/>
            <person name="Anselmetti Y."/>
            <person name="Tilak M.-K."/>
            <person name="Nabholz B."/>
        </authorList>
    </citation>
    <scope>NUCLEOTIDE SEQUENCE</scope>
    <source>
        <strain evidence="2">HGM_15179</strain>
        <tissue evidence="2">Muscle</tissue>
    </source>
</reference>
<evidence type="ECO:0000313" key="2">
    <source>
        <dbReference type="EMBL" id="TRZ11375.1"/>
    </source>
</evidence>
<comment type="caution">
    <text evidence="2">The sequence shown here is derived from an EMBL/GenBank/DDBJ whole genome shotgun (WGS) entry which is preliminary data.</text>
</comment>
<protein>
    <submittedName>
        <fullName evidence="2">Uncharacterized protein</fullName>
    </submittedName>
</protein>
<gene>
    <name evidence="2" type="ORF">HGM15179_015732</name>
</gene>